<dbReference type="GO" id="GO:0008131">
    <property type="term" value="F:primary methylamine oxidase activity"/>
    <property type="evidence" value="ECO:0007669"/>
    <property type="project" value="InterPro"/>
</dbReference>
<dbReference type="PANTHER" id="PTHR10638">
    <property type="entry name" value="COPPER AMINE OXIDASE"/>
    <property type="match status" value="1"/>
</dbReference>
<organism evidence="3 5">
    <name type="scientific">Rhizobium tibeticum</name>
    <dbReference type="NCBI Taxonomy" id="501024"/>
    <lineage>
        <taxon>Bacteria</taxon>
        <taxon>Pseudomonadati</taxon>
        <taxon>Pseudomonadota</taxon>
        <taxon>Alphaproteobacteria</taxon>
        <taxon>Hyphomicrobiales</taxon>
        <taxon>Rhizobiaceae</taxon>
        <taxon>Rhizobium/Agrobacterium group</taxon>
        <taxon>Rhizobium</taxon>
    </lineage>
</organism>
<dbReference type="GO" id="GO:0009308">
    <property type="term" value="P:amine metabolic process"/>
    <property type="evidence" value="ECO:0007669"/>
    <property type="project" value="UniProtKB-UniRule"/>
</dbReference>
<dbReference type="Proteomes" id="UP000183063">
    <property type="component" value="Unassembled WGS sequence"/>
</dbReference>
<dbReference type="GO" id="GO:0048038">
    <property type="term" value="F:quinone binding"/>
    <property type="evidence" value="ECO:0007669"/>
    <property type="project" value="InterPro"/>
</dbReference>
<dbReference type="InterPro" id="IPR015798">
    <property type="entry name" value="Cu_amine_oxidase_C"/>
</dbReference>
<name>A0A1H8L3J3_9HYPH</name>
<dbReference type="EC" id="1.4.3.-" evidence="1"/>
<proteinExistence type="inferred from homology"/>
<comment type="similarity">
    <text evidence="1">Belongs to the copper/topaquinone oxidase family.</text>
</comment>
<keyword evidence="1" id="KW-0479">Metal-binding</keyword>
<keyword evidence="6" id="KW-1185">Reference proteome</keyword>
<dbReference type="Pfam" id="PF01179">
    <property type="entry name" value="Cu_amine_oxid"/>
    <property type="match status" value="1"/>
</dbReference>
<reference evidence="3" key="2">
    <citation type="submission" date="2016-10" db="EMBL/GenBank/DDBJ databases">
        <authorList>
            <person name="de Groot N.N."/>
        </authorList>
    </citation>
    <scope>NUCLEOTIDE SEQUENCE [LARGE SCALE GENOMIC DNA]</scope>
    <source>
        <strain evidence="3">CCBAU85039</strain>
    </source>
</reference>
<keyword evidence="1" id="KW-0801">TPQ</keyword>
<dbReference type="PANTHER" id="PTHR10638:SF41">
    <property type="entry name" value="AMINE OXIDASE"/>
    <property type="match status" value="1"/>
</dbReference>
<evidence type="ECO:0000256" key="1">
    <source>
        <dbReference type="RuleBase" id="RU000672"/>
    </source>
</evidence>
<dbReference type="EMBL" id="FNXB01000012">
    <property type="protein sequence ID" value="SEH86025.1"/>
    <property type="molecule type" value="Genomic_DNA"/>
</dbReference>
<feature type="domain" description="Copper amine oxidase catalytic" evidence="2">
    <location>
        <begin position="2"/>
        <end position="89"/>
    </location>
</feature>
<dbReference type="STRING" id="501024.RTCCBAU85039_2735"/>
<dbReference type="InterPro" id="IPR000269">
    <property type="entry name" value="Cu_amine_oxidase"/>
</dbReference>
<comment type="PTM">
    <text evidence="1">Topaquinone (TPQ) is generated by copper-dependent autoxidation of a specific tyrosyl residue.</text>
</comment>
<reference evidence="5" key="3">
    <citation type="submission" date="2016-10" db="EMBL/GenBank/DDBJ databases">
        <authorList>
            <person name="Wibberg D."/>
        </authorList>
    </citation>
    <scope>NUCLEOTIDE SEQUENCE [LARGE SCALE GENOMIC DNA]</scope>
</reference>
<evidence type="ECO:0000313" key="6">
    <source>
        <dbReference type="Proteomes" id="UP000198939"/>
    </source>
</evidence>
<evidence type="ECO:0000259" key="2">
    <source>
        <dbReference type="Pfam" id="PF01179"/>
    </source>
</evidence>
<gene>
    <name evidence="3" type="ORF">RTCCBAU85039_2735</name>
    <name evidence="4" type="ORF">SAMN05216228_101094</name>
</gene>
<dbReference type="AlphaFoldDB" id="A0A1H8L3J3"/>
<keyword evidence="1" id="KW-0560">Oxidoreductase</keyword>
<dbReference type="InterPro" id="IPR036460">
    <property type="entry name" value="Cu_amine_oxidase_C_sf"/>
</dbReference>
<protein>
    <recommendedName>
        <fullName evidence="1">Amine oxidase</fullName>
        <ecNumber evidence="1">1.4.3.-</ecNumber>
    </recommendedName>
</protein>
<dbReference type="EMBL" id="FOCV01000010">
    <property type="protein sequence ID" value="SEN99695.1"/>
    <property type="molecule type" value="Genomic_DNA"/>
</dbReference>
<sequence length="95" mass="11079">MKRNAYIEYSVWNTVYNIDQQYAGGKYAIQSDGIRCHNGSRPTSCSWAWISSPGSRPHIPRMEDWRVMSTEWKTIHIEPHNFFAHNPALTIRNAK</sequence>
<dbReference type="Gene3D" id="2.70.98.20">
    <property type="entry name" value="Copper amine oxidase, catalytic domain"/>
    <property type="match status" value="1"/>
</dbReference>
<dbReference type="Proteomes" id="UP000198939">
    <property type="component" value="Unassembled WGS sequence"/>
</dbReference>
<dbReference type="SUPFAM" id="SSF49998">
    <property type="entry name" value="Amine oxidase catalytic domain"/>
    <property type="match status" value="1"/>
</dbReference>
<accession>A0A1H8L3J3</accession>
<evidence type="ECO:0000313" key="5">
    <source>
        <dbReference type="Proteomes" id="UP000183063"/>
    </source>
</evidence>
<dbReference type="GO" id="GO:0005507">
    <property type="term" value="F:copper ion binding"/>
    <property type="evidence" value="ECO:0007669"/>
    <property type="project" value="InterPro"/>
</dbReference>
<dbReference type="OrthoDB" id="9772590at2"/>
<comment type="cofactor">
    <cofactor evidence="1">
        <name>Cu cation</name>
        <dbReference type="ChEBI" id="CHEBI:23378"/>
    </cofactor>
    <text evidence="1">Contains 1 topaquinone per subunit.</text>
</comment>
<evidence type="ECO:0000313" key="3">
    <source>
        <dbReference type="EMBL" id="SEH86025.1"/>
    </source>
</evidence>
<evidence type="ECO:0000313" key="4">
    <source>
        <dbReference type="EMBL" id="SEN99695.1"/>
    </source>
</evidence>
<keyword evidence="1" id="KW-0186">Copper</keyword>
<dbReference type="RefSeq" id="WP_143147479.1">
    <property type="nucleotide sequence ID" value="NZ_FNXB01000012.1"/>
</dbReference>
<reference evidence="4 6" key="1">
    <citation type="submission" date="2016-10" db="EMBL/GenBank/DDBJ databases">
        <authorList>
            <person name="Varghese N."/>
            <person name="Submissions S."/>
        </authorList>
    </citation>
    <scope>NUCLEOTIDE SEQUENCE [LARGE SCALE GENOMIC DNA]</scope>
    <source>
        <strain evidence="4 6">CGMCC 1.7071</strain>
    </source>
</reference>